<organism evidence="1">
    <name type="scientific">Pseudomonas graminis</name>
    <dbReference type="NCBI Taxonomy" id="158627"/>
    <lineage>
        <taxon>Bacteria</taxon>
        <taxon>Pseudomonadati</taxon>
        <taxon>Pseudomonadota</taxon>
        <taxon>Gammaproteobacteria</taxon>
        <taxon>Pseudomonadales</taxon>
        <taxon>Pseudomonadaceae</taxon>
        <taxon>Pseudomonas</taxon>
    </lineage>
</organism>
<gene>
    <name evidence="1" type="ORF">ENP23_08930</name>
</gene>
<dbReference type="EMBL" id="DSIN01000019">
    <property type="protein sequence ID" value="HEF25888.1"/>
    <property type="molecule type" value="Genomic_DNA"/>
</dbReference>
<reference evidence="1" key="1">
    <citation type="journal article" date="2020" name="mSystems">
        <title>Genome- and Community-Level Interaction Insights into Carbon Utilization and Element Cycling Functions of Hydrothermarchaeota in Hydrothermal Sediment.</title>
        <authorList>
            <person name="Zhou Z."/>
            <person name="Liu Y."/>
            <person name="Xu W."/>
            <person name="Pan J."/>
            <person name="Luo Z.H."/>
            <person name="Li M."/>
        </authorList>
    </citation>
    <scope>NUCLEOTIDE SEQUENCE [LARGE SCALE GENOMIC DNA]</scope>
    <source>
        <strain evidence="1">SpSt-200</strain>
    </source>
</reference>
<sequence length="200" mass="22094">METSNLRHETRDAVLVATARDMIARTSMSQDGFAEQLNHQLFNRAPARCKEKGFPDLQGLTKTADMQAYGRAYKAWSKRVERWLDDSGDRIEIPSWIEESWVAALDQPWRDRALTELAGRYGLLAVKQIGSGVDDALQVFAGIATNFGLVAGLGGKVFADGVFDEKDHIYAESFESFCRSLAAHAVAMADQASLIASKIH</sequence>
<dbReference type="AlphaFoldDB" id="A0A7C2AWA1"/>
<name>A0A7C2AWA1_9PSED</name>
<accession>A0A7C2AWA1</accession>
<comment type="caution">
    <text evidence="1">The sequence shown here is derived from an EMBL/GenBank/DDBJ whole genome shotgun (WGS) entry which is preliminary data.</text>
</comment>
<proteinExistence type="predicted"/>
<protein>
    <submittedName>
        <fullName evidence="1">Uncharacterized protein</fullName>
    </submittedName>
</protein>
<evidence type="ECO:0000313" key="1">
    <source>
        <dbReference type="EMBL" id="HEF25888.1"/>
    </source>
</evidence>